<evidence type="ECO:0000259" key="14">
    <source>
        <dbReference type="PROSITE" id="PS50109"/>
    </source>
</evidence>
<evidence type="ECO:0000256" key="5">
    <source>
        <dbReference type="ARBA" id="ARBA00022553"/>
    </source>
</evidence>
<keyword evidence="9 13" id="KW-1133">Transmembrane helix</keyword>
<sequence>MDIASGKALEDIMNIVYRREKRTRNLLYLIMAIIWMSSVFLSWRGIVQINKRCTIVLFGKVATQSELSAEKLLQVMRQPEAENDYFAGVKFLASEGYGDSTINFLTMGYYETVFIGLLVSGTMVLILTFLGENRRNRQCSQEHLTIIAYLQQYAKGKHEEIYRNPEFSFHFPDTIGMWNAIQDLISFIQREQQQLKLAEREIQTNLENISHQMKTPLTGIQLYLEVLQGMTDDLEAKKLLESCHDKIEQLQQMVIALLHLAKLKAGKMQLNIQRISIMKLTNAIIEEVQGEWEKKNLSVLIDFSKDVELVGDEFWIRQAMINVLRNSIQHTPAGGSIIFKAWEENESAILEIEDTGSGILVSEREKVFERFFCSENKMDEKISGNGVGLNLARQIMERMGGSLQIKDNKNGTCMRFCFHVRSGKNKERRI</sequence>
<dbReference type="CDD" id="cd00082">
    <property type="entry name" value="HisKA"/>
    <property type="match status" value="1"/>
</dbReference>
<dbReference type="InterPro" id="IPR003661">
    <property type="entry name" value="HisK_dim/P_dom"/>
</dbReference>
<dbReference type="SUPFAM" id="SSF55874">
    <property type="entry name" value="ATPase domain of HSP90 chaperone/DNA topoisomerase II/histidine kinase"/>
    <property type="match status" value="1"/>
</dbReference>
<keyword evidence="8 15" id="KW-0418">Kinase</keyword>
<dbReference type="Gene3D" id="3.30.565.10">
    <property type="entry name" value="Histidine kinase-like ATPase, C-terminal domain"/>
    <property type="match status" value="1"/>
</dbReference>
<evidence type="ECO:0000256" key="1">
    <source>
        <dbReference type="ARBA" id="ARBA00000085"/>
    </source>
</evidence>
<dbReference type="PANTHER" id="PTHR45453">
    <property type="entry name" value="PHOSPHATE REGULON SENSOR PROTEIN PHOR"/>
    <property type="match status" value="1"/>
</dbReference>
<comment type="subcellular location">
    <subcellularLocation>
        <location evidence="2">Cell membrane</location>
        <topology evidence="2">Multi-pass membrane protein</topology>
    </subcellularLocation>
</comment>
<dbReference type="SMART" id="SM00387">
    <property type="entry name" value="HATPase_c"/>
    <property type="match status" value="1"/>
</dbReference>
<dbReference type="GO" id="GO:0005886">
    <property type="term" value="C:plasma membrane"/>
    <property type="evidence" value="ECO:0007669"/>
    <property type="project" value="UniProtKB-SubCell"/>
</dbReference>
<dbReference type="SUPFAM" id="SSF47384">
    <property type="entry name" value="Homodimeric domain of signal transducing histidine kinase"/>
    <property type="match status" value="1"/>
</dbReference>
<dbReference type="PRINTS" id="PR00344">
    <property type="entry name" value="BCTRLSENSOR"/>
</dbReference>
<dbReference type="Pfam" id="PF02518">
    <property type="entry name" value="HATPase_c"/>
    <property type="match status" value="1"/>
</dbReference>
<evidence type="ECO:0000256" key="11">
    <source>
        <dbReference type="ARBA" id="ARBA00023136"/>
    </source>
</evidence>
<keyword evidence="12" id="KW-0175">Coiled coil</keyword>
<feature type="coiled-coil region" evidence="12">
    <location>
        <begin position="181"/>
        <end position="208"/>
    </location>
</feature>
<comment type="catalytic activity">
    <reaction evidence="1">
        <text>ATP + protein L-histidine = ADP + protein N-phospho-L-histidine.</text>
        <dbReference type="EC" id="2.7.13.3"/>
    </reaction>
</comment>
<dbReference type="EMBL" id="JAJEQR010000094">
    <property type="protein sequence ID" value="MCC2232743.1"/>
    <property type="molecule type" value="Genomic_DNA"/>
</dbReference>
<dbReference type="GO" id="GO:0016036">
    <property type="term" value="P:cellular response to phosphate starvation"/>
    <property type="evidence" value="ECO:0007669"/>
    <property type="project" value="TreeGrafter"/>
</dbReference>
<dbReference type="Gene3D" id="1.10.287.130">
    <property type="match status" value="1"/>
</dbReference>
<feature type="domain" description="Histidine kinase" evidence="14">
    <location>
        <begin position="208"/>
        <end position="422"/>
    </location>
</feature>
<dbReference type="PROSITE" id="PS50109">
    <property type="entry name" value="HIS_KIN"/>
    <property type="match status" value="1"/>
</dbReference>
<proteinExistence type="predicted"/>
<gene>
    <name evidence="15" type="ORF">LKD81_17400</name>
</gene>
<evidence type="ECO:0000256" key="9">
    <source>
        <dbReference type="ARBA" id="ARBA00022989"/>
    </source>
</evidence>
<evidence type="ECO:0000256" key="12">
    <source>
        <dbReference type="SAM" id="Coils"/>
    </source>
</evidence>
<dbReference type="EC" id="2.7.13.3" evidence="3"/>
<dbReference type="GO" id="GO:0004721">
    <property type="term" value="F:phosphoprotein phosphatase activity"/>
    <property type="evidence" value="ECO:0007669"/>
    <property type="project" value="TreeGrafter"/>
</dbReference>
<evidence type="ECO:0000256" key="4">
    <source>
        <dbReference type="ARBA" id="ARBA00022475"/>
    </source>
</evidence>
<evidence type="ECO:0000256" key="7">
    <source>
        <dbReference type="ARBA" id="ARBA00022692"/>
    </source>
</evidence>
<dbReference type="SMART" id="SM00388">
    <property type="entry name" value="HisKA"/>
    <property type="match status" value="1"/>
</dbReference>
<evidence type="ECO:0000256" key="3">
    <source>
        <dbReference type="ARBA" id="ARBA00012438"/>
    </source>
</evidence>
<feature type="transmembrane region" description="Helical" evidence="13">
    <location>
        <begin position="26"/>
        <end position="46"/>
    </location>
</feature>
<evidence type="ECO:0000256" key="6">
    <source>
        <dbReference type="ARBA" id="ARBA00022679"/>
    </source>
</evidence>
<keyword evidence="5" id="KW-0597">Phosphoprotein</keyword>
<protein>
    <recommendedName>
        <fullName evidence="3">histidine kinase</fullName>
        <ecNumber evidence="3">2.7.13.3</ecNumber>
    </recommendedName>
</protein>
<evidence type="ECO:0000256" key="8">
    <source>
        <dbReference type="ARBA" id="ARBA00022777"/>
    </source>
</evidence>
<reference evidence="15" key="1">
    <citation type="submission" date="2021-10" db="EMBL/GenBank/DDBJ databases">
        <title>Anaerobic single-cell dispensing facilitates the cultivation of human gut bacteria.</title>
        <authorList>
            <person name="Afrizal A."/>
        </authorList>
    </citation>
    <scope>NUCLEOTIDE SEQUENCE</scope>
    <source>
        <strain evidence="15">CLA-AA-H215</strain>
    </source>
</reference>
<evidence type="ECO:0000256" key="13">
    <source>
        <dbReference type="SAM" id="Phobius"/>
    </source>
</evidence>
<keyword evidence="7 13" id="KW-0812">Transmembrane</keyword>
<evidence type="ECO:0000313" key="15">
    <source>
        <dbReference type="EMBL" id="MCC2232743.1"/>
    </source>
</evidence>
<evidence type="ECO:0000256" key="10">
    <source>
        <dbReference type="ARBA" id="ARBA00023012"/>
    </source>
</evidence>
<name>A0AAE3EDV8_9FIRM</name>
<dbReference type="InterPro" id="IPR003594">
    <property type="entry name" value="HATPase_dom"/>
</dbReference>
<evidence type="ECO:0000256" key="2">
    <source>
        <dbReference type="ARBA" id="ARBA00004651"/>
    </source>
</evidence>
<keyword evidence="16" id="KW-1185">Reference proteome</keyword>
<evidence type="ECO:0000313" key="16">
    <source>
        <dbReference type="Proteomes" id="UP001198182"/>
    </source>
</evidence>
<dbReference type="PANTHER" id="PTHR45453:SF2">
    <property type="entry name" value="HISTIDINE KINASE"/>
    <property type="match status" value="1"/>
</dbReference>
<dbReference type="Pfam" id="PF00512">
    <property type="entry name" value="HisKA"/>
    <property type="match status" value="1"/>
</dbReference>
<dbReference type="AlphaFoldDB" id="A0AAE3EDV8"/>
<dbReference type="InterPro" id="IPR004358">
    <property type="entry name" value="Sig_transdc_His_kin-like_C"/>
</dbReference>
<feature type="transmembrane region" description="Helical" evidence="13">
    <location>
        <begin position="113"/>
        <end position="131"/>
    </location>
</feature>
<dbReference type="GO" id="GO:0000155">
    <property type="term" value="F:phosphorelay sensor kinase activity"/>
    <property type="evidence" value="ECO:0007669"/>
    <property type="project" value="InterPro"/>
</dbReference>
<dbReference type="InterPro" id="IPR036890">
    <property type="entry name" value="HATPase_C_sf"/>
</dbReference>
<dbReference type="Proteomes" id="UP001198182">
    <property type="component" value="Unassembled WGS sequence"/>
</dbReference>
<keyword evidence="11 13" id="KW-0472">Membrane</keyword>
<keyword evidence="10" id="KW-0902">Two-component regulatory system</keyword>
<comment type="caution">
    <text evidence="15">The sequence shown here is derived from an EMBL/GenBank/DDBJ whole genome shotgun (WGS) entry which is preliminary data.</text>
</comment>
<keyword evidence="4" id="KW-1003">Cell membrane</keyword>
<dbReference type="InterPro" id="IPR050351">
    <property type="entry name" value="BphY/WalK/GraS-like"/>
</dbReference>
<dbReference type="InterPro" id="IPR005467">
    <property type="entry name" value="His_kinase_dom"/>
</dbReference>
<keyword evidence="6" id="KW-0808">Transferase</keyword>
<dbReference type="RefSeq" id="WP_308455131.1">
    <property type="nucleotide sequence ID" value="NZ_JAJEQR010000094.1"/>
</dbReference>
<accession>A0AAE3EDV8</accession>
<organism evidence="15 16">
    <name type="scientific">Hominifimenecus microfluidus</name>
    <dbReference type="NCBI Taxonomy" id="2885348"/>
    <lineage>
        <taxon>Bacteria</taxon>
        <taxon>Bacillati</taxon>
        <taxon>Bacillota</taxon>
        <taxon>Clostridia</taxon>
        <taxon>Lachnospirales</taxon>
        <taxon>Lachnospiraceae</taxon>
        <taxon>Hominifimenecus</taxon>
    </lineage>
</organism>
<dbReference type="InterPro" id="IPR036097">
    <property type="entry name" value="HisK_dim/P_sf"/>
</dbReference>